<dbReference type="PROSITE" id="PS00028">
    <property type="entry name" value="ZINC_FINGER_C2H2_1"/>
    <property type="match status" value="2"/>
</dbReference>
<dbReference type="HOGENOM" id="CLU_037023_0_0_1"/>
<dbReference type="EMBL" id="AFYH01211646">
    <property type="status" value="NOT_ANNOTATED_CDS"/>
    <property type="molecule type" value="Genomic_DNA"/>
</dbReference>
<dbReference type="OMA" id="DSISYWQ"/>
<dbReference type="Proteomes" id="UP000008672">
    <property type="component" value="Unassembled WGS sequence"/>
</dbReference>
<dbReference type="STRING" id="7897.ENSLACP00000005044"/>
<dbReference type="SUPFAM" id="SSF57667">
    <property type="entry name" value="beta-beta-alpha zinc fingers"/>
    <property type="match status" value="4"/>
</dbReference>
<evidence type="ECO:0000256" key="2">
    <source>
        <dbReference type="ARBA" id="ARBA00022771"/>
    </source>
</evidence>
<dbReference type="SMART" id="SM00355">
    <property type="entry name" value="ZnF_C2H2"/>
    <property type="match status" value="4"/>
</dbReference>
<evidence type="ECO:0000313" key="7">
    <source>
        <dbReference type="Proteomes" id="UP000008672"/>
    </source>
</evidence>
<feature type="domain" description="C2H2-type" evidence="5">
    <location>
        <begin position="100"/>
        <end position="122"/>
    </location>
</feature>
<accession>H3A5X3</accession>
<protein>
    <submittedName>
        <fullName evidence="6">Zinc finger matrin-type 1</fullName>
    </submittedName>
</protein>
<keyword evidence="2" id="KW-0863">Zinc-finger</keyword>
<dbReference type="EMBL" id="AFYH01211648">
    <property type="status" value="NOT_ANNOTATED_CDS"/>
    <property type="molecule type" value="Genomic_DNA"/>
</dbReference>
<dbReference type="SMART" id="SM00451">
    <property type="entry name" value="ZnF_U1"/>
    <property type="match status" value="4"/>
</dbReference>
<evidence type="ECO:0000256" key="1">
    <source>
        <dbReference type="ARBA" id="ARBA00022723"/>
    </source>
</evidence>
<dbReference type="eggNOG" id="ENOG502QVFE">
    <property type="taxonomic scope" value="Eukaryota"/>
</dbReference>
<dbReference type="EMBL" id="AFYH01211652">
    <property type="status" value="NOT_ANNOTATED_CDS"/>
    <property type="molecule type" value="Genomic_DNA"/>
</dbReference>
<dbReference type="GO" id="GO:0008270">
    <property type="term" value="F:zinc ion binding"/>
    <property type="evidence" value="ECO:0007669"/>
    <property type="project" value="UniProtKB-KW"/>
</dbReference>
<feature type="region of interest" description="Disordered" evidence="4">
    <location>
        <begin position="1"/>
        <end position="21"/>
    </location>
</feature>
<feature type="compositionally biased region" description="Polar residues" evidence="4">
    <location>
        <begin position="409"/>
        <end position="421"/>
    </location>
</feature>
<dbReference type="PANTHER" id="PTHR46742:SF2">
    <property type="entry name" value="ZINC FINGER MATRIN-TYPE PROTEIN 1"/>
    <property type="match status" value="1"/>
</dbReference>
<feature type="compositionally biased region" description="Basic residues" evidence="4">
    <location>
        <begin position="439"/>
        <end position="450"/>
    </location>
</feature>
<dbReference type="PANTHER" id="PTHR46742">
    <property type="entry name" value="LYSINE-RICH COILED-COIL PROTEIN 1"/>
    <property type="match status" value="1"/>
</dbReference>
<evidence type="ECO:0000259" key="5">
    <source>
        <dbReference type="PROSITE" id="PS00028"/>
    </source>
</evidence>
<evidence type="ECO:0000256" key="4">
    <source>
        <dbReference type="SAM" id="MobiDB-lite"/>
    </source>
</evidence>
<reference evidence="7" key="1">
    <citation type="submission" date="2011-08" db="EMBL/GenBank/DDBJ databases">
        <title>The draft genome of Latimeria chalumnae.</title>
        <authorList>
            <person name="Di Palma F."/>
            <person name="Alfoldi J."/>
            <person name="Johnson J."/>
            <person name="Berlin A."/>
            <person name="Gnerre S."/>
            <person name="Jaffe D."/>
            <person name="MacCallum I."/>
            <person name="Young S."/>
            <person name="Walker B.J."/>
            <person name="Lander E."/>
            <person name="Lindblad-Toh K."/>
        </authorList>
    </citation>
    <scope>NUCLEOTIDE SEQUENCE [LARGE SCALE GENOMIC DNA]</scope>
    <source>
        <strain evidence="7">Wild caught</strain>
    </source>
</reference>
<feature type="compositionally biased region" description="Basic and acidic residues" evidence="4">
    <location>
        <begin position="474"/>
        <end position="524"/>
    </location>
</feature>
<feature type="compositionally biased region" description="Basic and acidic residues" evidence="4">
    <location>
        <begin position="451"/>
        <end position="467"/>
    </location>
</feature>
<dbReference type="Bgee" id="ENSLACG00000004486">
    <property type="expression patterns" value="Expressed in post-anal tail muscle and 6 other cell types or tissues"/>
</dbReference>
<dbReference type="EMBL" id="AFYH01211647">
    <property type="status" value="NOT_ANNOTATED_CDS"/>
    <property type="molecule type" value="Genomic_DNA"/>
</dbReference>
<feature type="domain" description="C2H2-type" evidence="5">
    <location>
        <begin position="256"/>
        <end position="278"/>
    </location>
</feature>
<keyword evidence="7" id="KW-1185">Reference proteome</keyword>
<feature type="region of interest" description="Disordered" evidence="4">
    <location>
        <begin position="409"/>
        <end position="554"/>
    </location>
</feature>
<dbReference type="InterPro" id="IPR036236">
    <property type="entry name" value="Znf_C2H2_sf"/>
</dbReference>
<dbReference type="EMBL" id="AFYH01211649">
    <property type="status" value="NOT_ANNOTATED_CDS"/>
    <property type="molecule type" value="Genomic_DNA"/>
</dbReference>
<dbReference type="Ensembl" id="ENSLACT00000005090.1">
    <property type="protein sequence ID" value="ENSLACP00000005044.1"/>
    <property type="gene ID" value="ENSLACG00000004486.1"/>
</dbReference>
<dbReference type="EMBL" id="AFYH01211651">
    <property type="status" value="NOT_ANNOTATED_CDS"/>
    <property type="molecule type" value="Genomic_DNA"/>
</dbReference>
<dbReference type="Pfam" id="PF12874">
    <property type="entry name" value="zf-met"/>
    <property type="match status" value="3"/>
</dbReference>
<sequence length="554" mass="63783">MAGGDSNINLHTNSNQKGGSITQQSNSDLFTDTFCKVCGAVLQFESQRISHYEGKKHAQKVRLYFQMVREQEELFPKKTQMEHVNFQDNGGAGVDENKFCSLCNMVFSSKIVAQSHYVGKVHAKKLKQLTGEQVPAAPVQKSPDSIQPQLGKNIWSLNKPPDTMPVEKTTVTEKFKDDSTSEMLPLTSNILDLNDSSKYCKLCSAPFNNPLMAQQHYNGKKHKRNETRKRMVEEMGEEAIPTETKSNTLGVGNYTCPICSITLTSIETYQSHMQGNKHQVKETKVASLVNEAKKKHYNSFQDELDDYIKVQKARGLEPKTSFRKGDDTSESYDNEEEVNNFTFVLEEKKSRQDLPYGHSKMYSDSSTKSVMFPTEGRLPQWPVTHCNHLQVESMPKFQYCMDYVQETPLTQEESQDPSSIDSCEEYRHVTSDDSSSSHRKERLRKRKLRKEKRERGQGVLNREEQSSRHKKKRSNEDTASGKEDEKHRNKKEKREKEDTEFGQEEKAKHKKEKNKEEKLSGKESKSKHKKEKKKREVDPRSEEEKLWDESILGV</sequence>
<dbReference type="AlphaFoldDB" id="H3A5X3"/>
<feature type="compositionally biased region" description="Basic and acidic residues" evidence="4">
    <location>
        <begin position="534"/>
        <end position="548"/>
    </location>
</feature>
<dbReference type="EMBL" id="AFYH01211645">
    <property type="status" value="NOT_ANNOTATED_CDS"/>
    <property type="molecule type" value="Genomic_DNA"/>
</dbReference>
<dbReference type="GO" id="GO:0003676">
    <property type="term" value="F:nucleic acid binding"/>
    <property type="evidence" value="ECO:0007669"/>
    <property type="project" value="InterPro"/>
</dbReference>
<dbReference type="Gene3D" id="3.30.160.60">
    <property type="entry name" value="Classic Zinc Finger"/>
    <property type="match status" value="4"/>
</dbReference>
<evidence type="ECO:0000313" key="6">
    <source>
        <dbReference type="Ensembl" id="ENSLACP00000005044.1"/>
    </source>
</evidence>
<proteinExistence type="predicted"/>
<organism evidence="6 7">
    <name type="scientific">Latimeria chalumnae</name>
    <name type="common">Coelacanth</name>
    <dbReference type="NCBI Taxonomy" id="7897"/>
    <lineage>
        <taxon>Eukaryota</taxon>
        <taxon>Metazoa</taxon>
        <taxon>Chordata</taxon>
        <taxon>Craniata</taxon>
        <taxon>Vertebrata</taxon>
        <taxon>Euteleostomi</taxon>
        <taxon>Coelacanthiformes</taxon>
        <taxon>Coelacanthidae</taxon>
        <taxon>Latimeria</taxon>
    </lineage>
</organism>
<dbReference type="InterPro" id="IPR003604">
    <property type="entry name" value="Matrin/U1-like-C_Znf_C2H2"/>
</dbReference>
<keyword evidence="1" id="KW-0479">Metal-binding</keyword>
<name>H3A5X3_LATCH</name>
<dbReference type="GeneTree" id="ENSGT00940000156888"/>
<feature type="compositionally biased region" description="Basic and acidic residues" evidence="4">
    <location>
        <begin position="424"/>
        <end position="438"/>
    </location>
</feature>
<dbReference type="FunCoup" id="H3A5X3">
    <property type="interactions" value="13"/>
</dbReference>
<reference evidence="6" key="2">
    <citation type="submission" date="2025-08" db="UniProtKB">
        <authorList>
            <consortium name="Ensembl"/>
        </authorList>
    </citation>
    <scope>IDENTIFICATION</scope>
</reference>
<dbReference type="InParanoid" id="H3A5X3"/>
<reference evidence="6" key="3">
    <citation type="submission" date="2025-09" db="UniProtKB">
        <authorList>
            <consortium name="Ensembl"/>
        </authorList>
    </citation>
    <scope>IDENTIFICATION</scope>
</reference>
<keyword evidence="3" id="KW-0862">Zinc</keyword>
<dbReference type="Pfam" id="PF12171">
    <property type="entry name" value="zf-C2H2_jaz"/>
    <property type="match status" value="1"/>
</dbReference>
<evidence type="ECO:0000256" key="3">
    <source>
        <dbReference type="ARBA" id="ARBA00022833"/>
    </source>
</evidence>
<dbReference type="InterPro" id="IPR013087">
    <property type="entry name" value="Znf_C2H2_type"/>
</dbReference>
<dbReference type="EMBL" id="AFYH01211650">
    <property type="status" value="NOT_ANNOTATED_CDS"/>
    <property type="molecule type" value="Genomic_DNA"/>
</dbReference>
<feature type="region of interest" description="Disordered" evidence="4">
    <location>
        <begin position="136"/>
        <end position="165"/>
    </location>
</feature>
<gene>
    <name evidence="6" type="primary">ZMAT1</name>
</gene>
<dbReference type="InterPro" id="IPR022755">
    <property type="entry name" value="Znf_C2H2_jaz"/>
</dbReference>